<dbReference type="EMBL" id="JAMFLX010000028">
    <property type="protein sequence ID" value="MCL6271616.1"/>
    <property type="molecule type" value="Genomic_DNA"/>
</dbReference>
<gene>
    <name evidence="1" type="ORF">M3P05_16995</name>
</gene>
<evidence type="ECO:0000313" key="1">
    <source>
        <dbReference type="EMBL" id="MCL6271616.1"/>
    </source>
</evidence>
<reference evidence="1 2" key="1">
    <citation type="submission" date="2022-05" db="EMBL/GenBank/DDBJ databases">
        <authorList>
            <person name="Park J.-S."/>
        </authorList>
    </citation>
    <scope>NUCLEOTIDE SEQUENCE [LARGE SCALE GENOMIC DNA]</scope>
    <source>
        <strain evidence="1 2">2012CJ34-2</strain>
    </source>
</reference>
<comment type="caution">
    <text evidence="1">The sequence shown here is derived from an EMBL/GenBank/DDBJ whole genome shotgun (WGS) entry which is preliminary data.</text>
</comment>
<accession>A0ABT0PKV8</accession>
<organism evidence="1 2">
    <name type="scientific">Parendozoicomonas callyspongiae</name>
    <dbReference type="NCBI Taxonomy" id="2942213"/>
    <lineage>
        <taxon>Bacteria</taxon>
        <taxon>Pseudomonadati</taxon>
        <taxon>Pseudomonadota</taxon>
        <taxon>Gammaproteobacteria</taxon>
        <taxon>Oceanospirillales</taxon>
        <taxon>Endozoicomonadaceae</taxon>
        <taxon>Parendozoicomonas</taxon>
    </lineage>
</organism>
<dbReference type="Gene3D" id="3.15.10.40">
    <property type="entry name" value="Uncharacterised protein PF07273, DUF1439"/>
    <property type="match status" value="1"/>
</dbReference>
<evidence type="ECO:0000313" key="2">
    <source>
        <dbReference type="Proteomes" id="UP001203338"/>
    </source>
</evidence>
<sequence>MVSVIRNFCLYVISALFLVACSGDGSVRLTLSDFQTLVNNGFQAPRIVTVELPMSTRAQLYLEAPKLEFADSRKALNWVMDGEVDIDFAGKYTSGRMQVQLEGKADLFVDPKDQTVFLKNVAITGKDIMVRSNLVQMLVMDALAAQVAQGMDNMLLFMIPENSPLASLGKMRAVSYQIEPEEIVFTSEAGS</sequence>
<proteinExistence type="predicted"/>
<name>A0ABT0PKV8_9GAMM</name>
<keyword evidence="2" id="KW-1185">Reference proteome</keyword>
<dbReference type="RefSeq" id="WP_249701248.1">
    <property type="nucleotide sequence ID" value="NZ_JAMFLX010000028.1"/>
</dbReference>
<protein>
    <submittedName>
        <fullName evidence="1">Uncharacterized protein</fullName>
    </submittedName>
</protein>
<dbReference type="Proteomes" id="UP001203338">
    <property type="component" value="Unassembled WGS sequence"/>
</dbReference>
<dbReference type="PROSITE" id="PS51257">
    <property type="entry name" value="PROKAR_LIPOPROTEIN"/>
    <property type="match status" value="1"/>
</dbReference>